<accession>A0A1G9QH65</accession>
<feature type="compositionally biased region" description="Low complexity" evidence="1">
    <location>
        <begin position="34"/>
        <end position="47"/>
    </location>
</feature>
<name>A0A1G9QH65_9PSEU</name>
<evidence type="ECO:0000313" key="3">
    <source>
        <dbReference type="Proteomes" id="UP000199682"/>
    </source>
</evidence>
<proteinExistence type="predicted"/>
<evidence type="ECO:0000256" key="1">
    <source>
        <dbReference type="SAM" id="MobiDB-lite"/>
    </source>
</evidence>
<gene>
    <name evidence="2" type="ORF">SAMN04488074_116155</name>
</gene>
<reference evidence="3" key="1">
    <citation type="submission" date="2016-10" db="EMBL/GenBank/DDBJ databases">
        <authorList>
            <person name="Varghese N."/>
            <person name="Submissions S."/>
        </authorList>
    </citation>
    <scope>NUCLEOTIDE SEQUENCE [LARGE SCALE GENOMIC DNA]</scope>
    <source>
        <strain evidence="3">DSM 44796</strain>
    </source>
</reference>
<sequence length="79" mass="8227">MPATYPSRYPVTIGVACSSSFTAMPRSRTMSVRTPTTTYASSAPSSTAAPDAARATFLIYAGAVTVTGLSKSVRPMSIF</sequence>
<protein>
    <submittedName>
        <fullName evidence="2">Uncharacterized protein</fullName>
    </submittedName>
</protein>
<evidence type="ECO:0000313" key="2">
    <source>
        <dbReference type="EMBL" id="SDM10326.1"/>
    </source>
</evidence>
<dbReference type="AlphaFoldDB" id="A0A1G9QH65"/>
<feature type="region of interest" description="Disordered" evidence="1">
    <location>
        <begin position="27"/>
        <end position="47"/>
    </location>
</feature>
<organism evidence="2 3">
    <name type="scientific">Lentzea albidocapillata subsp. violacea</name>
    <dbReference type="NCBI Taxonomy" id="128104"/>
    <lineage>
        <taxon>Bacteria</taxon>
        <taxon>Bacillati</taxon>
        <taxon>Actinomycetota</taxon>
        <taxon>Actinomycetes</taxon>
        <taxon>Pseudonocardiales</taxon>
        <taxon>Pseudonocardiaceae</taxon>
        <taxon>Lentzea</taxon>
    </lineage>
</organism>
<dbReference type="EMBL" id="FNET01000016">
    <property type="protein sequence ID" value="SDM10326.1"/>
    <property type="molecule type" value="Genomic_DNA"/>
</dbReference>
<dbReference type="Proteomes" id="UP000199682">
    <property type="component" value="Unassembled WGS sequence"/>
</dbReference>